<protein>
    <recommendedName>
        <fullName evidence="1">SWI2/SNF2 ATPase domain-containing protein</fullName>
    </recommendedName>
</protein>
<proteinExistence type="predicted"/>
<sequence>MNPGNLPIAYVEAAEEVHNLTGPPRSCPLGVTNDVRERALRLAREVFTGGLAAAVSGGQSRTTPPPRPHQLNAVANLLEAVYRDGGAPEPINYLLQHSTGSGKSFTIAALAVALVGWGDCAGGRVGMVLVLNDRLQLDRQLGSCVEAFWTGNGRPLASLRRASTTAELSGFLSAPWGAASRPEVVLTTVQKLATLWRAGGGRVRAAAGNGDAGQ</sequence>
<dbReference type="PANTHER" id="PTHR42927:SF1">
    <property type="entry name" value="HELICASE SUPERFAMILY 1 AND 2 DOMAIN-CONTAINING PROTEIN"/>
    <property type="match status" value="1"/>
</dbReference>
<evidence type="ECO:0000313" key="2">
    <source>
        <dbReference type="EMBL" id="GIL80965.1"/>
    </source>
</evidence>
<feature type="non-terminal residue" evidence="2">
    <location>
        <position position="214"/>
    </location>
</feature>
<reference evidence="2" key="1">
    <citation type="journal article" date="2021" name="Proc. Natl. Acad. Sci. U.S.A.">
        <title>Three genomes in the algal genus Volvox reveal the fate of a haploid sex-determining region after a transition to homothallism.</title>
        <authorList>
            <person name="Yamamoto K."/>
            <person name="Hamaji T."/>
            <person name="Kawai-Toyooka H."/>
            <person name="Matsuzaki R."/>
            <person name="Takahashi F."/>
            <person name="Nishimura Y."/>
            <person name="Kawachi M."/>
            <person name="Noguchi H."/>
            <person name="Minakuchi Y."/>
            <person name="Umen J.G."/>
            <person name="Toyoda A."/>
            <person name="Nozaki H."/>
        </authorList>
    </citation>
    <scope>NUCLEOTIDE SEQUENCE</scope>
    <source>
        <strain evidence="2">NIES-3786</strain>
    </source>
</reference>
<gene>
    <name evidence="2" type="ORF">Vretifemale_10105</name>
</gene>
<dbReference type="PANTHER" id="PTHR42927">
    <property type="entry name" value="HELICASE SUPERFAMILY 1 AND 2 DOMAIN-CONTAINING PROTEIN"/>
    <property type="match status" value="1"/>
</dbReference>
<dbReference type="OrthoDB" id="2419400at2759"/>
<dbReference type="Proteomes" id="UP000747110">
    <property type="component" value="Unassembled WGS sequence"/>
</dbReference>
<dbReference type="InterPro" id="IPR040980">
    <property type="entry name" value="SWI2_SNF2"/>
</dbReference>
<dbReference type="Pfam" id="PF18766">
    <property type="entry name" value="SWI2_SNF2"/>
    <property type="match status" value="1"/>
</dbReference>
<comment type="caution">
    <text evidence="2">The sequence shown here is derived from an EMBL/GenBank/DDBJ whole genome shotgun (WGS) entry which is preliminary data.</text>
</comment>
<dbReference type="InterPro" id="IPR027417">
    <property type="entry name" value="P-loop_NTPase"/>
</dbReference>
<dbReference type="AlphaFoldDB" id="A0A8J4FNG1"/>
<dbReference type="EMBL" id="BNCP01000020">
    <property type="protein sequence ID" value="GIL80965.1"/>
    <property type="molecule type" value="Genomic_DNA"/>
</dbReference>
<organism evidence="2 3">
    <name type="scientific">Volvox reticuliferus</name>
    <dbReference type="NCBI Taxonomy" id="1737510"/>
    <lineage>
        <taxon>Eukaryota</taxon>
        <taxon>Viridiplantae</taxon>
        <taxon>Chlorophyta</taxon>
        <taxon>core chlorophytes</taxon>
        <taxon>Chlorophyceae</taxon>
        <taxon>CS clade</taxon>
        <taxon>Chlamydomonadales</taxon>
        <taxon>Volvocaceae</taxon>
        <taxon>Volvox</taxon>
    </lineage>
</organism>
<keyword evidence="3" id="KW-1185">Reference proteome</keyword>
<evidence type="ECO:0000259" key="1">
    <source>
        <dbReference type="Pfam" id="PF18766"/>
    </source>
</evidence>
<feature type="domain" description="SWI2/SNF2 ATPase" evidence="1">
    <location>
        <begin position="69"/>
        <end position="193"/>
    </location>
</feature>
<dbReference type="SUPFAM" id="SSF52540">
    <property type="entry name" value="P-loop containing nucleoside triphosphate hydrolases"/>
    <property type="match status" value="1"/>
</dbReference>
<evidence type="ECO:0000313" key="3">
    <source>
        <dbReference type="Proteomes" id="UP000747110"/>
    </source>
</evidence>
<dbReference type="Gene3D" id="3.40.50.300">
    <property type="entry name" value="P-loop containing nucleotide triphosphate hydrolases"/>
    <property type="match status" value="1"/>
</dbReference>
<accession>A0A8J4FNG1</accession>
<name>A0A8J4FNG1_9CHLO</name>